<dbReference type="EMBL" id="BMAO01028982">
    <property type="protein sequence ID" value="GFR28668.1"/>
    <property type="molecule type" value="Genomic_DNA"/>
</dbReference>
<evidence type="ECO:0000313" key="2">
    <source>
        <dbReference type="EMBL" id="GFR28668.1"/>
    </source>
</evidence>
<reference evidence="2" key="1">
    <citation type="submission" date="2020-07" db="EMBL/GenBank/DDBJ databases">
        <title>Multicomponent nature underlies the extraordinary mechanical properties of spider dragline silk.</title>
        <authorList>
            <person name="Kono N."/>
            <person name="Nakamura H."/>
            <person name="Mori M."/>
            <person name="Yoshida Y."/>
            <person name="Ohtoshi R."/>
            <person name="Malay A.D."/>
            <person name="Moran D.A.P."/>
            <person name="Tomita M."/>
            <person name="Numata K."/>
            <person name="Arakawa K."/>
        </authorList>
    </citation>
    <scope>NUCLEOTIDE SEQUENCE</scope>
</reference>
<gene>
    <name evidence="2" type="primary">EVAR_29023_1</name>
    <name evidence="2" type="ORF">TNCT_598481</name>
</gene>
<proteinExistence type="predicted"/>
<comment type="caution">
    <text evidence="2">The sequence shown here is derived from an EMBL/GenBank/DDBJ whole genome shotgun (WGS) entry which is preliminary data.</text>
</comment>
<feature type="signal peptide" evidence="1">
    <location>
        <begin position="1"/>
        <end position="24"/>
    </location>
</feature>
<organism evidence="2 3">
    <name type="scientific">Trichonephila clavata</name>
    <name type="common">Joro spider</name>
    <name type="synonym">Nephila clavata</name>
    <dbReference type="NCBI Taxonomy" id="2740835"/>
    <lineage>
        <taxon>Eukaryota</taxon>
        <taxon>Metazoa</taxon>
        <taxon>Ecdysozoa</taxon>
        <taxon>Arthropoda</taxon>
        <taxon>Chelicerata</taxon>
        <taxon>Arachnida</taxon>
        <taxon>Araneae</taxon>
        <taxon>Araneomorphae</taxon>
        <taxon>Entelegynae</taxon>
        <taxon>Araneoidea</taxon>
        <taxon>Nephilidae</taxon>
        <taxon>Trichonephila</taxon>
    </lineage>
</organism>
<name>A0A8X6HS91_TRICU</name>
<dbReference type="OrthoDB" id="1728974at2759"/>
<keyword evidence="3" id="KW-1185">Reference proteome</keyword>
<keyword evidence="1" id="KW-0732">Signal</keyword>
<feature type="chain" id="PRO_5036457718" evidence="1">
    <location>
        <begin position="25"/>
        <end position="137"/>
    </location>
</feature>
<evidence type="ECO:0000256" key="1">
    <source>
        <dbReference type="SAM" id="SignalP"/>
    </source>
</evidence>
<accession>A0A8X6HS91</accession>
<dbReference type="AlphaFoldDB" id="A0A8X6HS91"/>
<sequence>MATPPKTTLTAFFLLCQNDAFAKALLYVDVPRYFTWNVSLKEWKRRLQRTPVDGWLGLKADALGRIYTMHVSNFECYCLRMLLNVIQGPINFVNLKTVGGQVLEDFRQACEKLGLLKMTITGMLQWKRLYCVAPLRK</sequence>
<protein>
    <submittedName>
        <fullName evidence="2">Uncharacterized protein</fullName>
    </submittedName>
</protein>
<dbReference type="Proteomes" id="UP000887116">
    <property type="component" value="Unassembled WGS sequence"/>
</dbReference>
<evidence type="ECO:0000313" key="3">
    <source>
        <dbReference type="Proteomes" id="UP000887116"/>
    </source>
</evidence>